<name>A0A4V6MDK5_9MICO</name>
<evidence type="ECO:0000313" key="9">
    <source>
        <dbReference type="EMBL" id="RZT68389.1"/>
    </source>
</evidence>
<dbReference type="Pfam" id="PF13396">
    <property type="entry name" value="PLDc_N"/>
    <property type="match status" value="1"/>
</dbReference>
<dbReference type="RefSeq" id="WP_241988926.1">
    <property type="nucleotide sequence ID" value="NZ_QYAG01000004.1"/>
</dbReference>
<sequence length="130" mass="14174">MSLFESIWDVLVLLFWAFVFISALIAVVMVIVDLFRDRKLNGWAKAAWILFLVLVPLLTSLVYLIARGQGMAERVDEDAKESKDATDAYIREVAGASPADEIAKAKALLDSGAITAEEFAALKGRVLSAA</sequence>
<protein>
    <submittedName>
        <fullName evidence="9">Putative oligomerization/nucleic acid binding protein</fullName>
    </submittedName>
</protein>
<dbReference type="Proteomes" id="UP000291832">
    <property type="component" value="Unassembled WGS sequence"/>
</dbReference>
<evidence type="ECO:0000256" key="3">
    <source>
        <dbReference type="ARBA" id="ARBA00022692"/>
    </source>
</evidence>
<keyword evidence="5 6" id="KW-0472">Membrane</keyword>
<accession>A0A4V6MDK5</accession>
<feature type="transmembrane region" description="Helical" evidence="6">
    <location>
        <begin position="12"/>
        <end position="35"/>
    </location>
</feature>
<dbReference type="AlphaFoldDB" id="A0A4V6MDK5"/>
<keyword evidence="2" id="KW-1003">Cell membrane</keyword>
<keyword evidence="4 6" id="KW-1133">Transmembrane helix</keyword>
<feature type="domain" description="Cardiolipin synthase N-terminal" evidence="8">
    <location>
        <begin position="25"/>
        <end position="67"/>
    </location>
</feature>
<organism evidence="9 10">
    <name type="scientific">Leucobacter luti</name>
    <dbReference type="NCBI Taxonomy" id="340320"/>
    <lineage>
        <taxon>Bacteria</taxon>
        <taxon>Bacillati</taxon>
        <taxon>Actinomycetota</taxon>
        <taxon>Actinomycetes</taxon>
        <taxon>Micrococcales</taxon>
        <taxon>Microbacteriaceae</taxon>
        <taxon>Leucobacter</taxon>
    </lineage>
</organism>
<gene>
    <name evidence="9" type="ORF">EV139_0112</name>
</gene>
<dbReference type="InterPro" id="IPR018649">
    <property type="entry name" value="SHOCT"/>
</dbReference>
<evidence type="ECO:0000256" key="5">
    <source>
        <dbReference type="ARBA" id="ARBA00023136"/>
    </source>
</evidence>
<dbReference type="Pfam" id="PF09851">
    <property type="entry name" value="SHOCT"/>
    <property type="match status" value="1"/>
</dbReference>
<comment type="subcellular location">
    <subcellularLocation>
        <location evidence="1">Cell membrane</location>
        <topology evidence="1">Multi-pass membrane protein</topology>
    </subcellularLocation>
</comment>
<reference evidence="9 10" key="1">
    <citation type="journal article" date="2015" name="Stand. Genomic Sci.">
        <title>Genomic Encyclopedia of Bacterial and Archaeal Type Strains, Phase III: the genomes of soil and plant-associated and newly described type strains.</title>
        <authorList>
            <person name="Whitman W.B."/>
            <person name="Woyke T."/>
            <person name="Klenk H.P."/>
            <person name="Zhou Y."/>
            <person name="Lilburn T.G."/>
            <person name="Beck B.J."/>
            <person name="De Vos P."/>
            <person name="Vandamme P."/>
            <person name="Eisen J.A."/>
            <person name="Garrity G."/>
            <person name="Hugenholtz P."/>
            <person name="Kyrpides N.C."/>
        </authorList>
    </citation>
    <scope>NUCLEOTIDE SEQUENCE [LARGE SCALE GENOMIC DNA]</scope>
    <source>
        <strain evidence="9 10">RF6</strain>
    </source>
</reference>
<feature type="transmembrane region" description="Helical" evidence="6">
    <location>
        <begin position="47"/>
        <end position="66"/>
    </location>
</feature>
<evidence type="ECO:0000256" key="6">
    <source>
        <dbReference type="SAM" id="Phobius"/>
    </source>
</evidence>
<dbReference type="EMBL" id="SHKI01000002">
    <property type="protein sequence ID" value="RZT68389.1"/>
    <property type="molecule type" value="Genomic_DNA"/>
</dbReference>
<comment type="caution">
    <text evidence="9">The sequence shown here is derived from an EMBL/GenBank/DDBJ whole genome shotgun (WGS) entry which is preliminary data.</text>
</comment>
<evidence type="ECO:0000256" key="2">
    <source>
        <dbReference type="ARBA" id="ARBA00022475"/>
    </source>
</evidence>
<dbReference type="InterPro" id="IPR027379">
    <property type="entry name" value="CLS_N"/>
</dbReference>
<evidence type="ECO:0000256" key="1">
    <source>
        <dbReference type="ARBA" id="ARBA00004651"/>
    </source>
</evidence>
<evidence type="ECO:0000256" key="4">
    <source>
        <dbReference type="ARBA" id="ARBA00022989"/>
    </source>
</evidence>
<evidence type="ECO:0000259" key="8">
    <source>
        <dbReference type="Pfam" id="PF13396"/>
    </source>
</evidence>
<proteinExistence type="predicted"/>
<feature type="domain" description="SHOCT" evidence="7">
    <location>
        <begin position="100"/>
        <end position="126"/>
    </location>
</feature>
<keyword evidence="10" id="KW-1185">Reference proteome</keyword>
<keyword evidence="3 6" id="KW-0812">Transmembrane</keyword>
<evidence type="ECO:0000259" key="7">
    <source>
        <dbReference type="Pfam" id="PF09851"/>
    </source>
</evidence>
<evidence type="ECO:0000313" key="10">
    <source>
        <dbReference type="Proteomes" id="UP000291832"/>
    </source>
</evidence>
<dbReference type="GO" id="GO:0005886">
    <property type="term" value="C:plasma membrane"/>
    <property type="evidence" value="ECO:0007669"/>
    <property type="project" value="UniProtKB-SubCell"/>
</dbReference>